<gene>
    <name evidence="2" type="ORF">EXIGLDRAFT_733607</name>
</gene>
<protein>
    <recommendedName>
        <fullName evidence="1">F-box domain-containing protein</fullName>
    </recommendedName>
</protein>
<dbReference type="PROSITE" id="PS50181">
    <property type="entry name" value="FBOX"/>
    <property type="match status" value="1"/>
</dbReference>
<feature type="domain" description="F-box" evidence="1">
    <location>
        <begin position="1"/>
        <end position="47"/>
    </location>
</feature>
<organism evidence="2 3">
    <name type="scientific">Exidia glandulosa HHB12029</name>
    <dbReference type="NCBI Taxonomy" id="1314781"/>
    <lineage>
        <taxon>Eukaryota</taxon>
        <taxon>Fungi</taxon>
        <taxon>Dikarya</taxon>
        <taxon>Basidiomycota</taxon>
        <taxon>Agaricomycotina</taxon>
        <taxon>Agaricomycetes</taxon>
        <taxon>Auriculariales</taxon>
        <taxon>Exidiaceae</taxon>
        <taxon>Exidia</taxon>
    </lineage>
</organism>
<dbReference type="AlphaFoldDB" id="A0A165KF97"/>
<accession>A0A165KF97</accession>
<dbReference type="InParanoid" id="A0A165KF97"/>
<evidence type="ECO:0000313" key="3">
    <source>
        <dbReference type="Proteomes" id="UP000077266"/>
    </source>
</evidence>
<dbReference type="InterPro" id="IPR036047">
    <property type="entry name" value="F-box-like_dom_sf"/>
</dbReference>
<dbReference type="EMBL" id="KV425945">
    <property type="protein sequence ID" value="KZV96247.1"/>
    <property type="molecule type" value="Genomic_DNA"/>
</dbReference>
<name>A0A165KF97_EXIGL</name>
<sequence>MGVANLVLEIFSLFLDYLDFWDLLHTAHVCRSWRAAALNHAVYWRRIGLHSASPNAIDCFLTRLWSQSRRPVALEINLVGVAEPDRVRFVQKALPFIRDNLYRLECAYIRASRELAQHIIARLDKPAPRLQYLALTATLRSRDAAVELPSTLFNGQCPQLRSLILADVTLPNTWVQALDRVDRIQYHHRPKRIVAFPIAPFLKAASNPPLRRLELLADAFVLPDEIWSPSAQAAFRRLQSITISCGNSTILSALPLQDIPDVILSPPDLTVARLVMTHIGAGDLSLHVEPKTRSIADTSVVYTSANADASKLRRIFCERLEKFSDTRPERNPMQFYFDATYAERIANLTISSSRWCIFAKHSESLAFKNCHSLTIVLDDSDALQNDPPPSFPVLTSLTLTLGEGPSPPEGTRGLALRVDGSLGSCRLILHKISVDMFDDSWVHRFKTVEVQRR</sequence>
<dbReference type="InterPro" id="IPR001810">
    <property type="entry name" value="F-box_dom"/>
</dbReference>
<reference evidence="2 3" key="1">
    <citation type="journal article" date="2016" name="Mol. Biol. Evol.">
        <title>Comparative Genomics of Early-Diverging Mushroom-Forming Fungi Provides Insights into the Origins of Lignocellulose Decay Capabilities.</title>
        <authorList>
            <person name="Nagy L.G."/>
            <person name="Riley R."/>
            <person name="Tritt A."/>
            <person name="Adam C."/>
            <person name="Daum C."/>
            <person name="Floudas D."/>
            <person name="Sun H."/>
            <person name="Yadav J.S."/>
            <person name="Pangilinan J."/>
            <person name="Larsson K.H."/>
            <person name="Matsuura K."/>
            <person name="Barry K."/>
            <person name="Labutti K."/>
            <person name="Kuo R."/>
            <person name="Ohm R.A."/>
            <person name="Bhattacharya S.S."/>
            <person name="Shirouzu T."/>
            <person name="Yoshinaga Y."/>
            <person name="Martin F.M."/>
            <person name="Grigoriev I.V."/>
            <person name="Hibbett D.S."/>
        </authorList>
    </citation>
    <scope>NUCLEOTIDE SEQUENCE [LARGE SCALE GENOMIC DNA]</scope>
    <source>
        <strain evidence="2 3">HHB12029</strain>
    </source>
</reference>
<dbReference type="Proteomes" id="UP000077266">
    <property type="component" value="Unassembled WGS sequence"/>
</dbReference>
<dbReference type="SMART" id="SM00256">
    <property type="entry name" value="FBOX"/>
    <property type="match status" value="1"/>
</dbReference>
<dbReference type="OrthoDB" id="3188030at2759"/>
<dbReference type="SUPFAM" id="SSF81383">
    <property type="entry name" value="F-box domain"/>
    <property type="match status" value="1"/>
</dbReference>
<evidence type="ECO:0000259" key="1">
    <source>
        <dbReference type="PROSITE" id="PS50181"/>
    </source>
</evidence>
<proteinExistence type="predicted"/>
<keyword evidence="3" id="KW-1185">Reference proteome</keyword>
<dbReference type="Pfam" id="PF12937">
    <property type="entry name" value="F-box-like"/>
    <property type="match status" value="1"/>
</dbReference>
<dbReference type="Gene3D" id="1.20.1280.50">
    <property type="match status" value="1"/>
</dbReference>
<evidence type="ECO:0000313" key="2">
    <source>
        <dbReference type="EMBL" id="KZV96247.1"/>
    </source>
</evidence>